<evidence type="ECO:0000313" key="2">
    <source>
        <dbReference type="EMBL" id="TDX99631.1"/>
    </source>
</evidence>
<dbReference type="Proteomes" id="UP000294914">
    <property type="component" value="Unassembled WGS sequence"/>
</dbReference>
<dbReference type="GO" id="GO:0060090">
    <property type="term" value="F:molecular adaptor activity"/>
    <property type="evidence" value="ECO:0007669"/>
    <property type="project" value="InterPro"/>
</dbReference>
<reference evidence="2 3" key="1">
    <citation type="submission" date="2019-03" db="EMBL/GenBank/DDBJ databases">
        <title>Genomic Encyclopedia of Type Strains, Phase IV (KMG-IV): sequencing the most valuable type-strain genomes for metagenomic binning, comparative biology and taxonomic classification.</title>
        <authorList>
            <person name="Goeker M."/>
        </authorList>
    </citation>
    <scope>NUCLEOTIDE SEQUENCE [LARGE SCALE GENOMIC DNA]</scope>
    <source>
        <strain evidence="2 3">DSM 16326</strain>
    </source>
</reference>
<dbReference type="Gene3D" id="3.30.450.30">
    <property type="entry name" value="Dynein light chain 2a, cytoplasmic"/>
    <property type="match status" value="1"/>
</dbReference>
<dbReference type="RefSeq" id="WP_243830784.1">
    <property type="nucleotide sequence ID" value="NZ_SOQX01000007.1"/>
</dbReference>
<dbReference type="AlphaFoldDB" id="A0A4R8IGE0"/>
<dbReference type="SUPFAM" id="SSF103196">
    <property type="entry name" value="Roadblock/LC7 domain"/>
    <property type="match status" value="1"/>
</dbReference>
<comment type="caution">
    <text evidence="2">The sequence shown here is derived from an EMBL/GenBank/DDBJ whole genome shotgun (WGS) entry which is preliminary data.</text>
</comment>
<gene>
    <name evidence="2" type="ORF">EDC23_2416</name>
</gene>
<sequence length="133" mass="14551">MMTEQKQNVQEDTGQKIRPILKRLNNISQDIEASSVMSRDGINLASVMRNNVDQDRLGAMCASLLSLGGKTASELERGNLKQVLIEGDNGCVLIVQIGDRAVLAVVSKPTSRLGMVFNEARKIAREIEEAKVL</sequence>
<protein>
    <recommendedName>
        <fullName evidence="1">Roadblock/LAMTOR2 domain-containing protein</fullName>
    </recommendedName>
</protein>
<dbReference type="PANTHER" id="PTHR13323">
    <property type="entry name" value="LATE ENDOSOMAL/LYSOSOMAL MP1 INTERACTING PROTEIN"/>
    <property type="match status" value="1"/>
</dbReference>
<dbReference type="GO" id="GO:0005085">
    <property type="term" value="F:guanyl-nucleotide exchange factor activity"/>
    <property type="evidence" value="ECO:0007669"/>
    <property type="project" value="InterPro"/>
</dbReference>
<dbReference type="EMBL" id="SOQX01000007">
    <property type="protein sequence ID" value="TDX99631.1"/>
    <property type="molecule type" value="Genomic_DNA"/>
</dbReference>
<feature type="domain" description="Roadblock/LAMTOR2" evidence="1">
    <location>
        <begin position="17"/>
        <end position="107"/>
    </location>
</feature>
<evidence type="ECO:0000313" key="3">
    <source>
        <dbReference type="Proteomes" id="UP000294914"/>
    </source>
</evidence>
<proteinExistence type="predicted"/>
<dbReference type="InterPro" id="IPR037587">
    <property type="entry name" value="LAMTOR2-like"/>
</dbReference>
<dbReference type="GO" id="GO:0032008">
    <property type="term" value="P:positive regulation of TOR signaling"/>
    <property type="evidence" value="ECO:0007669"/>
    <property type="project" value="InterPro"/>
</dbReference>
<accession>A0A4R8IGE0</accession>
<organism evidence="2 3">
    <name type="scientific">Thiohalophilus thiocyanatoxydans</name>
    <dbReference type="NCBI Taxonomy" id="381308"/>
    <lineage>
        <taxon>Bacteria</taxon>
        <taxon>Pseudomonadati</taxon>
        <taxon>Pseudomonadota</taxon>
        <taxon>Gammaproteobacteria</taxon>
        <taxon>Thiohalomonadales</taxon>
        <taxon>Thiohalophilaceae</taxon>
        <taxon>Thiohalophilus</taxon>
    </lineage>
</organism>
<keyword evidence="3" id="KW-1185">Reference proteome</keyword>
<name>A0A4R8IGE0_9GAMM</name>
<dbReference type="InterPro" id="IPR004942">
    <property type="entry name" value="Roadblock/LAMTOR2_dom"/>
</dbReference>
<dbReference type="SMART" id="SM00960">
    <property type="entry name" value="Robl_LC7"/>
    <property type="match status" value="1"/>
</dbReference>
<evidence type="ECO:0000259" key="1">
    <source>
        <dbReference type="SMART" id="SM00960"/>
    </source>
</evidence>
<dbReference type="Pfam" id="PF03259">
    <property type="entry name" value="Robl_LC7"/>
    <property type="match status" value="1"/>
</dbReference>